<comment type="caution">
    <text evidence="2">The sequence shown here is derived from an EMBL/GenBank/DDBJ whole genome shotgun (WGS) entry which is preliminary data.</text>
</comment>
<evidence type="ECO:0000259" key="1">
    <source>
        <dbReference type="Pfam" id="PF20508"/>
    </source>
</evidence>
<dbReference type="Pfam" id="PF20508">
    <property type="entry name" value="DUF6734"/>
    <property type="match status" value="1"/>
</dbReference>
<feature type="domain" description="DUF6734" evidence="1">
    <location>
        <begin position="8"/>
        <end position="301"/>
    </location>
</feature>
<dbReference type="EMBL" id="JAMPKM010000013">
    <property type="protein sequence ID" value="MEP0819288.1"/>
    <property type="molecule type" value="Genomic_DNA"/>
</dbReference>
<gene>
    <name evidence="2" type="ORF">NC998_19485</name>
</gene>
<dbReference type="Proteomes" id="UP001464891">
    <property type="component" value="Unassembled WGS sequence"/>
</dbReference>
<name>A0ABV0JBY7_9CYAN</name>
<sequence>MNQAIARSVWSFWTKPFRSHRQTIWFSEKHHLLAWILSLETARKHYPETALVTDDAGAKMLIDGLGLEFDSVTTELNALQAQDPDWWILGKLWAYRSQTQPFIHVDNDVFLWKPLPPVVNTAPVLAQNPEYFVFGKPLATCWWYRPEIFNHRVKSTNGWLPDEWNWYFAKRRNLAYCCGIMGGAQVDFIRHYADMALRIAADPGNQAALALMDNKLGDCLLIEQYFLAACIEYHQQLPDSLFADVSIECLFDSPEAAFSSQQPDQLGYTHLIGEAKRDAAIARRLEKRVAEEYPNQYQRCLRYLEKVEFFLGSDRAYSPVVAQTEDLLEVSDSDTELGSSLNSTASPLTHPTPTDLNRVIYASWHHDQVLTRNAFLELVQTVGLVIQFAKPVRVDGLHQRSVLLWSHDAGAIASQQLVHQLKIQPVRVTTIAKQRICWRIGETDVENEFQMIGGIEALENVLFTDAVRLTWPEAQQFIKASELDQLTVELRGDWILNEEVLFNLDLELQAELEQGIISPKLQECFSVNGISLQESVAIASEVTGLCWGLVAQDKLYVIRKDTGQLSVRRLCALDGNHIWPGVPERPSGNGCEGGDWLSVIHLQ</sequence>
<proteinExistence type="predicted"/>
<dbReference type="RefSeq" id="WP_190443038.1">
    <property type="nucleotide sequence ID" value="NZ_JAMPKM010000013.1"/>
</dbReference>
<evidence type="ECO:0000313" key="3">
    <source>
        <dbReference type="Proteomes" id="UP001464891"/>
    </source>
</evidence>
<organism evidence="2 3">
    <name type="scientific">Trichocoleus desertorum GB2-A4</name>
    <dbReference type="NCBI Taxonomy" id="2933944"/>
    <lineage>
        <taxon>Bacteria</taxon>
        <taxon>Bacillati</taxon>
        <taxon>Cyanobacteriota</taxon>
        <taxon>Cyanophyceae</taxon>
        <taxon>Leptolyngbyales</taxon>
        <taxon>Trichocoleusaceae</taxon>
        <taxon>Trichocoleus</taxon>
    </lineage>
</organism>
<protein>
    <recommendedName>
        <fullName evidence="1">DUF6734 domain-containing protein</fullName>
    </recommendedName>
</protein>
<accession>A0ABV0JBY7</accession>
<dbReference type="InterPro" id="IPR046621">
    <property type="entry name" value="DUF6734"/>
</dbReference>
<reference evidence="2 3" key="1">
    <citation type="submission" date="2022-04" db="EMBL/GenBank/DDBJ databases">
        <title>Positive selection, recombination, and allopatry shape intraspecific diversity of widespread and dominant cyanobacteria.</title>
        <authorList>
            <person name="Wei J."/>
            <person name="Shu W."/>
            <person name="Hu C."/>
        </authorList>
    </citation>
    <scope>NUCLEOTIDE SEQUENCE [LARGE SCALE GENOMIC DNA]</scope>
    <source>
        <strain evidence="2 3">GB2-A4</strain>
    </source>
</reference>
<evidence type="ECO:0000313" key="2">
    <source>
        <dbReference type="EMBL" id="MEP0819288.1"/>
    </source>
</evidence>
<keyword evidence="3" id="KW-1185">Reference proteome</keyword>